<protein>
    <recommendedName>
        <fullName evidence="3">Beta-lactamase-related domain-containing protein</fullName>
    </recommendedName>
</protein>
<dbReference type="SUPFAM" id="SSF56601">
    <property type="entry name" value="beta-lactamase/transpeptidase-like"/>
    <property type="match status" value="1"/>
</dbReference>
<dbReference type="Proteomes" id="UP001209229">
    <property type="component" value="Unassembled WGS sequence"/>
</dbReference>
<dbReference type="InterPro" id="IPR012338">
    <property type="entry name" value="Beta-lactam/transpept-like"/>
</dbReference>
<dbReference type="EMBL" id="JAPDPJ010000042">
    <property type="protein sequence ID" value="MCW3787996.1"/>
    <property type="molecule type" value="Genomic_DNA"/>
</dbReference>
<dbReference type="Gene3D" id="3.40.710.10">
    <property type="entry name" value="DD-peptidase/beta-lactamase superfamily"/>
    <property type="match status" value="1"/>
</dbReference>
<gene>
    <name evidence="1" type="ORF">OM075_16085</name>
</gene>
<sequence>ISKIHFYFKILHDFIFDYFIDILRFKNRTEVNSKQIIPADYIKKSITPAHYLTDSKTHKAVDFYGYQWWIMNYNGKQVPYARGILGQYIFIIPEDNAIIVRLGHKRSRNYINHHPTDTYSYLNTAERILNARK</sequence>
<keyword evidence="2" id="KW-1185">Reference proteome</keyword>
<organism evidence="1 2">
    <name type="scientific">Plebeiibacterium sediminum</name>
    <dbReference type="NCBI Taxonomy" id="2992112"/>
    <lineage>
        <taxon>Bacteria</taxon>
        <taxon>Pseudomonadati</taxon>
        <taxon>Bacteroidota</taxon>
        <taxon>Bacteroidia</taxon>
        <taxon>Marinilabiliales</taxon>
        <taxon>Marinilabiliaceae</taxon>
        <taxon>Plebeiibacterium</taxon>
    </lineage>
</organism>
<evidence type="ECO:0000313" key="2">
    <source>
        <dbReference type="Proteomes" id="UP001209229"/>
    </source>
</evidence>
<reference evidence="1" key="1">
    <citation type="submission" date="2022-10" db="EMBL/GenBank/DDBJ databases">
        <authorList>
            <person name="Yu W.X."/>
        </authorList>
    </citation>
    <scope>NUCLEOTIDE SEQUENCE</scope>
    <source>
        <strain evidence="1">AAT</strain>
    </source>
</reference>
<name>A0AAE3SG68_9BACT</name>
<proteinExistence type="predicted"/>
<comment type="caution">
    <text evidence="1">The sequence shown here is derived from an EMBL/GenBank/DDBJ whole genome shotgun (WGS) entry which is preliminary data.</text>
</comment>
<dbReference type="AlphaFoldDB" id="A0AAE3SG68"/>
<accession>A0AAE3SG68</accession>
<evidence type="ECO:0008006" key="3">
    <source>
        <dbReference type="Google" id="ProtNLM"/>
    </source>
</evidence>
<feature type="non-terminal residue" evidence="1">
    <location>
        <position position="1"/>
    </location>
</feature>
<evidence type="ECO:0000313" key="1">
    <source>
        <dbReference type="EMBL" id="MCW3787996.1"/>
    </source>
</evidence>